<dbReference type="OrthoDB" id="2988756at2759"/>
<keyword evidence="10" id="KW-1185">Reference proteome</keyword>
<evidence type="ECO:0000256" key="7">
    <source>
        <dbReference type="SAM" id="Phobius"/>
    </source>
</evidence>
<dbReference type="Pfam" id="PF20684">
    <property type="entry name" value="Fung_rhodopsin"/>
    <property type="match status" value="1"/>
</dbReference>
<evidence type="ECO:0000256" key="5">
    <source>
        <dbReference type="ARBA" id="ARBA00038359"/>
    </source>
</evidence>
<evidence type="ECO:0000256" key="4">
    <source>
        <dbReference type="ARBA" id="ARBA00023136"/>
    </source>
</evidence>
<feature type="region of interest" description="Disordered" evidence="6">
    <location>
        <begin position="356"/>
        <end position="411"/>
    </location>
</feature>
<evidence type="ECO:0000313" key="10">
    <source>
        <dbReference type="Proteomes" id="UP000813444"/>
    </source>
</evidence>
<evidence type="ECO:0000256" key="3">
    <source>
        <dbReference type="ARBA" id="ARBA00022989"/>
    </source>
</evidence>
<reference evidence="9" key="1">
    <citation type="journal article" date="2021" name="Nat. Commun.">
        <title>Genetic determinants of endophytism in the Arabidopsis root mycobiome.</title>
        <authorList>
            <person name="Mesny F."/>
            <person name="Miyauchi S."/>
            <person name="Thiergart T."/>
            <person name="Pickel B."/>
            <person name="Atanasova L."/>
            <person name="Karlsson M."/>
            <person name="Huettel B."/>
            <person name="Barry K.W."/>
            <person name="Haridas S."/>
            <person name="Chen C."/>
            <person name="Bauer D."/>
            <person name="Andreopoulos W."/>
            <person name="Pangilinan J."/>
            <person name="LaButti K."/>
            <person name="Riley R."/>
            <person name="Lipzen A."/>
            <person name="Clum A."/>
            <person name="Drula E."/>
            <person name="Henrissat B."/>
            <person name="Kohler A."/>
            <person name="Grigoriev I.V."/>
            <person name="Martin F.M."/>
            <person name="Hacquard S."/>
        </authorList>
    </citation>
    <scope>NUCLEOTIDE SEQUENCE</scope>
    <source>
        <strain evidence="9">MPI-CAGE-CH-0235</strain>
    </source>
</reference>
<evidence type="ECO:0000313" key="9">
    <source>
        <dbReference type="EMBL" id="KAH7308964.1"/>
    </source>
</evidence>
<keyword evidence="3 7" id="KW-1133">Transmembrane helix</keyword>
<keyword evidence="4 7" id="KW-0472">Membrane</keyword>
<feature type="transmembrane region" description="Helical" evidence="7">
    <location>
        <begin position="193"/>
        <end position="215"/>
    </location>
</feature>
<feature type="transmembrane region" description="Helical" evidence="7">
    <location>
        <begin position="105"/>
        <end position="130"/>
    </location>
</feature>
<dbReference type="EMBL" id="JAGPNK010000014">
    <property type="protein sequence ID" value="KAH7308964.1"/>
    <property type="molecule type" value="Genomic_DNA"/>
</dbReference>
<evidence type="ECO:0000256" key="2">
    <source>
        <dbReference type="ARBA" id="ARBA00022692"/>
    </source>
</evidence>
<dbReference type="InterPro" id="IPR049326">
    <property type="entry name" value="Rhodopsin_dom_fungi"/>
</dbReference>
<proteinExistence type="inferred from homology"/>
<dbReference type="InterPro" id="IPR052337">
    <property type="entry name" value="SAT4-like"/>
</dbReference>
<feature type="transmembrane region" description="Helical" evidence="7">
    <location>
        <begin position="227"/>
        <end position="247"/>
    </location>
</feature>
<feature type="transmembrane region" description="Helical" evidence="7">
    <location>
        <begin position="20"/>
        <end position="39"/>
    </location>
</feature>
<comment type="caution">
    <text evidence="9">The sequence shown here is derived from an EMBL/GenBank/DDBJ whole genome shotgun (WGS) entry which is preliminary data.</text>
</comment>
<dbReference type="AlphaFoldDB" id="A0A8K0WML3"/>
<dbReference type="PANTHER" id="PTHR33048:SF105">
    <property type="match status" value="1"/>
</dbReference>
<evidence type="ECO:0000256" key="1">
    <source>
        <dbReference type="ARBA" id="ARBA00004141"/>
    </source>
</evidence>
<feature type="transmembrane region" description="Helical" evidence="7">
    <location>
        <begin position="267"/>
        <end position="287"/>
    </location>
</feature>
<comment type="similarity">
    <text evidence="5">Belongs to the SAT4 family.</text>
</comment>
<feature type="compositionally biased region" description="Polar residues" evidence="6">
    <location>
        <begin position="357"/>
        <end position="366"/>
    </location>
</feature>
<feature type="compositionally biased region" description="Polar residues" evidence="6">
    <location>
        <begin position="298"/>
        <end position="318"/>
    </location>
</feature>
<feature type="domain" description="Rhodopsin" evidence="8">
    <location>
        <begin position="33"/>
        <end position="284"/>
    </location>
</feature>
<evidence type="ECO:0000259" key="8">
    <source>
        <dbReference type="Pfam" id="PF20684"/>
    </source>
</evidence>
<sequence length="411" mass="45200">MEPPPPPDAEQGRQLVIETWTLLGIVTVVTVLRTVSRIRSVGLKSLQADDYLVWLSLICFGIEGGLAYMLGTDAHGLANHGMSDEYRAALDVDGEEYRQRVRGSVYHICGWSIYSVGLWGLKAAWLFFYMRLTEGLGHSYRLRIRIGITYVAATWIAGFMSLFLSCRPFHRYWQISPDPGNLCQPAISNSMVWVWYAFNVSTDLYLLSIPLPMLWGARIERWKKGGLIFLFSGGIFVVICATLRSVLIFTDPIDGSLTAGAWGVRETFVAIITTNLPLVFALLKAWLGPVVGTHLGTGRSSSNRRTQSAHMGNLTVGSGAQGRKSWHARNQPRGSIMPTAGFSESEEQIIRGFNLQDMKQPTTGGSMDSCEAEPRVRGSAEVDVEQGDKISGPAVRREGPGGNTQSSDIGH</sequence>
<feature type="transmembrane region" description="Helical" evidence="7">
    <location>
        <begin position="142"/>
        <end position="164"/>
    </location>
</feature>
<dbReference type="Proteomes" id="UP000813444">
    <property type="component" value="Unassembled WGS sequence"/>
</dbReference>
<dbReference type="PANTHER" id="PTHR33048">
    <property type="entry name" value="PTH11-LIKE INTEGRAL MEMBRANE PROTEIN (AFU_ORTHOLOGUE AFUA_5G11245)"/>
    <property type="match status" value="1"/>
</dbReference>
<keyword evidence="2 7" id="KW-0812">Transmembrane</keyword>
<comment type="subcellular location">
    <subcellularLocation>
        <location evidence="1">Membrane</location>
        <topology evidence="1">Multi-pass membrane protein</topology>
    </subcellularLocation>
</comment>
<gene>
    <name evidence="9" type="ORF">B0I35DRAFT_359934</name>
</gene>
<organism evidence="9 10">
    <name type="scientific">Stachybotrys elegans</name>
    <dbReference type="NCBI Taxonomy" id="80388"/>
    <lineage>
        <taxon>Eukaryota</taxon>
        <taxon>Fungi</taxon>
        <taxon>Dikarya</taxon>
        <taxon>Ascomycota</taxon>
        <taxon>Pezizomycotina</taxon>
        <taxon>Sordariomycetes</taxon>
        <taxon>Hypocreomycetidae</taxon>
        <taxon>Hypocreales</taxon>
        <taxon>Stachybotryaceae</taxon>
        <taxon>Stachybotrys</taxon>
    </lineage>
</organism>
<protein>
    <recommendedName>
        <fullName evidence="8">Rhodopsin domain-containing protein</fullName>
    </recommendedName>
</protein>
<evidence type="ECO:0000256" key="6">
    <source>
        <dbReference type="SAM" id="MobiDB-lite"/>
    </source>
</evidence>
<name>A0A8K0WML3_9HYPO</name>
<dbReference type="GO" id="GO:0016020">
    <property type="term" value="C:membrane"/>
    <property type="evidence" value="ECO:0007669"/>
    <property type="project" value="UniProtKB-SubCell"/>
</dbReference>
<feature type="transmembrane region" description="Helical" evidence="7">
    <location>
        <begin position="51"/>
        <end position="70"/>
    </location>
</feature>
<accession>A0A8K0WML3</accession>
<feature type="region of interest" description="Disordered" evidence="6">
    <location>
        <begin position="297"/>
        <end position="341"/>
    </location>
</feature>